<dbReference type="PANTHER" id="PTHR39173">
    <property type="entry name" value="ACETYLTRANSFERASE"/>
    <property type="match status" value="1"/>
</dbReference>
<dbReference type="PROSITE" id="PS51186">
    <property type="entry name" value="GNAT"/>
    <property type="match status" value="1"/>
</dbReference>
<dbReference type="InterPro" id="IPR016181">
    <property type="entry name" value="Acyl_CoA_acyltransferase"/>
</dbReference>
<gene>
    <name evidence="2" type="ORF">BCR26_00010</name>
</gene>
<dbReference type="AlphaFoldDB" id="A0A1E5L1D2"/>
<organism evidence="2 3">
    <name type="scientific">Enterococcus rivorum</name>
    <dbReference type="NCBI Taxonomy" id="762845"/>
    <lineage>
        <taxon>Bacteria</taxon>
        <taxon>Bacillati</taxon>
        <taxon>Bacillota</taxon>
        <taxon>Bacilli</taxon>
        <taxon>Lactobacillales</taxon>
        <taxon>Enterococcaceae</taxon>
        <taxon>Enterococcus</taxon>
    </lineage>
</organism>
<dbReference type="CDD" id="cd04301">
    <property type="entry name" value="NAT_SF"/>
    <property type="match status" value="1"/>
</dbReference>
<comment type="caution">
    <text evidence="2">The sequence shown here is derived from an EMBL/GenBank/DDBJ whole genome shotgun (WGS) entry which is preliminary data.</text>
</comment>
<sequence>MTLKALNSEDEEKYRLFVQDWQQVGESRITPFSANLNGLTYQQWLEKLQEDKKNSSHSFVPAETLFLEKESKLVGAVQLRYQLNEKLLKLGGNIGYGVVPSHRGKGYANELLKQSLAIFKEKGHSKVLLTCDKENEPSKITIIKNGGKLEDEKTIDGKLIQRYWIESGTIVRNTSDCCLTFLISKKRECSV</sequence>
<dbReference type="Gene3D" id="3.40.630.30">
    <property type="match status" value="1"/>
</dbReference>
<evidence type="ECO:0000313" key="3">
    <source>
        <dbReference type="Proteomes" id="UP000095256"/>
    </source>
</evidence>
<reference evidence="2 3" key="1">
    <citation type="submission" date="2016-09" db="EMBL/GenBank/DDBJ databases">
        <authorList>
            <person name="Capua I."/>
            <person name="De Benedictis P."/>
            <person name="Joannis T."/>
            <person name="Lombin L.H."/>
            <person name="Cattoli G."/>
        </authorList>
    </citation>
    <scope>NUCLEOTIDE SEQUENCE [LARGE SCALE GENOMIC DNA]</scope>
    <source>
        <strain evidence="2 3">LMG 25899</strain>
    </source>
</reference>
<dbReference type="Pfam" id="PF13302">
    <property type="entry name" value="Acetyltransf_3"/>
    <property type="match status" value="1"/>
</dbReference>
<dbReference type="SUPFAM" id="SSF55729">
    <property type="entry name" value="Acyl-CoA N-acyltransferases (Nat)"/>
    <property type="match status" value="1"/>
</dbReference>
<protein>
    <recommendedName>
        <fullName evidence="1">N-acetyltransferase domain-containing protein</fullName>
    </recommendedName>
</protein>
<dbReference type="Proteomes" id="UP000095256">
    <property type="component" value="Unassembled WGS sequence"/>
</dbReference>
<evidence type="ECO:0000313" key="2">
    <source>
        <dbReference type="EMBL" id="OEH83894.1"/>
    </source>
</evidence>
<evidence type="ECO:0000259" key="1">
    <source>
        <dbReference type="PROSITE" id="PS51186"/>
    </source>
</evidence>
<dbReference type="EMBL" id="MIEK01000001">
    <property type="protein sequence ID" value="OEH83894.1"/>
    <property type="molecule type" value="Genomic_DNA"/>
</dbReference>
<proteinExistence type="predicted"/>
<dbReference type="PANTHER" id="PTHR39173:SF1">
    <property type="entry name" value="ACETYLTRANSFERASE"/>
    <property type="match status" value="1"/>
</dbReference>
<dbReference type="InterPro" id="IPR000182">
    <property type="entry name" value="GNAT_dom"/>
</dbReference>
<dbReference type="GO" id="GO:0016747">
    <property type="term" value="F:acyltransferase activity, transferring groups other than amino-acyl groups"/>
    <property type="evidence" value="ECO:0007669"/>
    <property type="project" value="InterPro"/>
</dbReference>
<dbReference type="STRING" id="762845.BCR26_00010"/>
<dbReference type="RefSeq" id="WP_069696905.1">
    <property type="nucleotide sequence ID" value="NZ_JAGGMA010000011.1"/>
</dbReference>
<keyword evidence="3" id="KW-1185">Reference proteome</keyword>
<accession>A0A1E5L1D2</accession>
<name>A0A1E5L1D2_9ENTE</name>
<dbReference type="OrthoDB" id="9797989at2"/>
<feature type="domain" description="N-acetyltransferase" evidence="1">
    <location>
        <begin position="12"/>
        <end position="166"/>
    </location>
</feature>